<dbReference type="PANTHER" id="PTHR11709">
    <property type="entry name" value="MULTI-COPPER OXIDASE"/>
    <property type="match status" value="1"/>
</dbReference>
<dbReference type="PANTHER" id="PTHR11709:SF2">
    <property type="entry name" value="MULTICOPPER OXIDASE LPR1"/>
    <property type="match status" value="1"/>
</dbReference>
<evidence type="ECO:0000256" key="2">
    <source>
        <dbReference type="ARBA" id="ARBA00023002"/>
    </source>
</evidence>
<dbReference type="Gene3D" id="2.60.40.420">
    <property type="entry name" value="Cupredoxins - blue copper proteins"/>
    <property type="match status" value="3"/>
</dbReference>
<name>A0A1I4B4I5_9HYPH</name>
<accession>A0A1I4B4I5</accession>
<dbReference type="Pfam" id="PF07731">
    <property type="entry name" value="Cu-oxidase_2"/>
    <property type="match status" value="1"/>
</dbReference>
<keyword evidence="6" id="KW-0132">Cell division</keyword>
<keyword evidence="6" id="KW-0167">Capsid protein</keyword>
<dbReference type="Pfam" id="PF07732">
    <property type="entry name" value="Cu-oxidase_3"/>
    <property type="match status" value="1"/>
</dbReference>
<sequence length="459" mass="51607">MITRRQALKGALFGGAAVAGGLAGASSLWAVPKRHDMIARNIDHQLMNGAPATKNMFTFGDAMPPTLRVKQGQPFHSRLINKLEEPTTIHWHGMRLPNDMDGVAFLTQHYVYTDDHFDYRFTPHDAGTFWYHPHCNSLEQLSYGMTGLMIVEEDEDPGFDHDIPVNLRDFRLGSDGQFVKLFQPRKSARAGTFGTLRTSNWLSAPVMDVKAGSLVRLRLCVTDVTRIYKLSFPQGTDAKVIAMDGNPVEPFAVNKLALGPGQRADIAMRIPDGEGEQIELTNFSSSSPWPVLSLRAIGQTLNRDLREIKPLPVNPIPLPDLKNVEYIPLEFSATAEKRPANPICGSLGFSFWAVNKEAWQGAERGPLDPVEVLKRDKSYVFEFINRTPHTHPIHIHGMTFKLLKSNKRQLAPWWTDTALVLPDERVQVAVRPDYEGDWLMHCHIIEHQESGMTAFMRVE</sequence>
<dbReference type="InterPro" id="IPR011707">
    <property type="entry name" value="Cu-oxidase-like_N"/>
</dbReference>
<dbReference type="PROSITE" id="PS00080">
    <property type="entry name" value="MULTICOPPER_OXIDASE2"/>
    <property type="match status" value="1"/>
</dbReference>
<evidence type="ECO:0000259" key="4">
    <source>
        <dbReference type="Pfam" id="PF07731"/>
    </source>
</evidence>
<evidence type="ECO:0000313" key="6">
    <source>
        <dbReference type="EMBL" id="SFK63778.1"/>
    </source>
</evidence>
<dbReference type="CDD" id="cd13861">
    <property type="entry name" value="CuRO_1_CumA_like"/>
    <property type="match status" value="1"/>
</dbReference>
<dbReference type="InterPro" id="IPR045087">
    <property type="entry name" value="Cu-oxidase_fam"/>
</dbReference>
<dbReference type="InterPro" id="IPR011706">
    <property type="entry name" value="Cu-oxidase_C"/>
</dbReference>
<keyword evidence="6" id="KW-0131">Cell cycle</keyword>
<evidence type="ECO:0000259" key="5">
    <source>
        <dbReference type="Pfam" id="PF07732"/>
    </source>
</evidence>
<evidence type="ECO:0000259" key="3">
    <source>
        <dbReference type="Pfam" id="PF00394"/>
    </source>
</evidence>
<dbReference type="PROSITE" id="PS51318">
    <property type="entry name" value="TAT"/>
    <property type="match status" value="1"/>
</dbReference>
<dbReference type="Pfam" id="PF00394">
    <property type="entry name" value="Cu-oxidase"/>
    <property type="match status" value="1"/>
</dbReference>
<dbReference type="Proteomes" id="UP000199598">
    <property type="component" value="Unassembled WGS sequence"/>
</dbReference>
<dbReference type="EMBL" id="FOSK01000007">
    <property type="protein sequence ID" value="SFK63778.1"/>
    <property type="molecule type" value="Genomic_DNA"/>
</dbReference>
<feature type="domain" description="Plastocyanin-like" evidence="5">
    <location>
        <begin position="53"/>
        <end position="155"/>
    </location>
</feature>
<feature type="domain" description="Plastocyanin-like" evidence="4">
    <location>
        <begin position="359"/>
        <end position="458"/>
    </location>
</feature>
<proteinExistence type="predicted"/>
<evidence type="ECO:0000256" key="1">
    <source>
        <dbReference type="ARBA" id="ARBA00022723"/>
    </source>
</evidence>
<keyword evidence="1" id="KW-0479">Metal-binding</keyword>
<protein>
    <submittedName>
        <fullName evidence="6">Multicopper oxidase with three cupredoxin domains (Includes cell division protein FtsP and spore coat protein CotA)</fullName>
    </submittedName>
</protein>
<comment type="caution">
    <text evidence="6">The sequence shown here is derived from an EMBL/GenBank/DDBJ whole genome shotgun (WGS) entry which is preliminary data.</text>
</comment>
<dbReference type="SUPFAM" id="SSF49503">
    <property type="entry name" value="Cupredoxins"/>
    <property type="match status" value="3"/>
</dbReference>
<reference evidence="6 7" key="1">
    <citation type="submission" date="2016-10" db="EMBL/GenBank/DDBJ databases">
        <authorList>
            <person name="Varghese N."/>
            <person name="Submissions S."/>
        </authorList>
    </citation>
    <scope>NUCLEOTIDE SEQUENCE [LARGE SCALE GENOMIC DNA]</scope>
    <source>
        <strain evidence="6 7">DSM 16392</strain>
    </source>
</reference>
<feature type="domain" description="Plastocyanin-like" evidence="3">
    <location>
        <begin position="203"/>
        <end position="269"/>
    </location>
</feature>
<organism evidence="6 7">
    <name type="scientific">Pseudovibrio ascidiaceicola</name>
    <dbReference type="NCBI Taxonomy" id="285279"/>
    <lineage>
        <taxon>Bacteria</taxon>
        <taxon>Pseudomonadati</taxon>
        <taxon>Pseudomonadota</taxon>
        <taxon>Alphaproteobacteria</taxon>
        <taxon>Hyphomicrobiales</taxon>
        <taxon>Stappiaceae</taxon>
        <taxon>Pseudovibrio</taxon>
    </lineage>
</organism>
<gene>
    <name evidence="6" type="ORF">SAMN04488518_107138</name>
</gene>
<dbReference type="GO" id="GO:0051301">
    <property type="term" value="P:cell division"/>
    <property type="evidence" value="ECO:0007669"/>
    <property type="project" value="UniProtKB-KW"/>
</dbReference>
<dbReference type="InterPro" id="IPR001117">
    <property type="entry name" value="Cu-oxidase_2nd"/>
</dbReference>
<keyword evidence="6" id="KW-0946">Virion</keyword>
<dbReference type="InterPro" id="IPR006311">
    <property type="entry name" value="TAT_signal"/>
</dbReference>
<dbReference type="InterPro" id="IPR002355">
    <property type="entry name" value="Cu_oxidase_Cu_BS"/>
</dbReference>
<keyword evidence="7" id="KW-1185">Reference proteome</keyword>
<dbReference type="InterPro" id="IPR008972">
    <property type="entry name" value="Cupredoxin"/>
</dbReference>
<evidence type="ECO:0000313" key="7">
    <source>
        <dbReference type="Proteomes" id="UP000199598"/>
    </source>
</evidence>
<keyword evidence="2" id="KW-0560">Oxidoreductase</keyword>
<dbReference type="RefSeq" id="WP_093520488.1">
    <property type="nucleotide sequence ID" value="NZ_FOSK01000007.1"/>
</dbReference>